<protein>
    <recommendedName>
        <fullName evidence="4">L-methionine gamma-lyase</fullName>
        <ecNumber evidence="3">4.4.1.11</ecNumber>
        <ecNumber evidence="7">4.4.1.2</ecNumber>
    </recommendedName>
    <alternativeName>
        <fullName evidence="8">Homocysteine desulfhydrase</fullName>
    </alternativeName>
</protein>
<evidence type="ECO:0000256" key="6">
    <source>
        <dbReference type="ARBA" id="ARBA00023239"/>
    </source>
</evidence>
<dbReference type="NCBIfam" id="NF005263">
    <property type="entry name" value="PRK06767.1"/>
    <property type="match status" value="1"/>
</dbReference>
<evidence type="ECO:0000256" key="3">
    <source>
        <dbReference type="ARBA" id="ARBA00012222"/>
    </source>
</evidence>
<evidence type="ECO:0000256" key="1">
    <source>
        <dbReference type="ARBA" id="ARBA00001933"/>
    </source>
</evidence>
<evidence type="ECO:0000256" key="8">
    <source>
        <dbReference type="ARBA" id="ARBA00047199"/>
    </source>
</evidence>
<sequence>MKKKHMETALIHHGYTSEEHKGSLTPPLFQTSTFTFETAQQGEASFAGEDPSYIYSRLGNPTVRLFEERMAVLEGGEEALAFGSGMAAISATLIGFLKAGDHIICSNGLYGCTYGFLEVLEEKFMITHSFCDMETGTDIENKIRPNTKLIFVETPINPTMKLIDLEKVIGVAKRNDLLVIVDNTFCSPYLQRPLELGCDAVVHSATKYIGGHGDVVAGVTICRTKTLADKIRPMRKDIGGIMAPFDAWLLLRGLKTLAVRMDRHCDNAEKIVSFLKNHEAVEGVWYPEGELASRQMKRGGGVISFSIKGVKEETQSFINDLHFITIAVSLGDTETLIQHPATMTHAAIPAELRKEMGIFDNLIRLSVGLESWEDIVSDLEQALKKISTVSNQ</sequence>
<evidence type="ECO:0000313" key="13">
    <source>
        <dbReference type="EMBL" id="OOR11333.1"/>
    </source>
</evidence>
<evidence type="ECO:0000256" key="10">
    <source>
        <dbReference type="ARBA" id="ARBA00052699"/>
    </source>
</evidence>
<keyword evidence="6 13" id="KW-0456">Lyase</keyword>
<dbReference type="GO" id="GO:0019346">
    <property type="term" value="P:transsulfuration"/>
    <property type="evidence" value="ECO:0007669"/>
    <property type="project" value="InterPro"/>
</dbReference>
<evidence type="ECO:0000256" key="5">
    <source>
        <dbReference type="ARBA" id="ARBA00022898"/>
    </source>
</evidence>
<dbReference type="CDD" id="cd00614">
    <property type="entry name" value="CGS_like"/>
    <property type="match status" value="1"/>
</dbReference>
<name>A0A1S9TMV8_BACCE</name>
<keyword evidence="5 11" id="KW-0663">Pyridoxal phosphate</keyword>
<comment type="caution">
    <text evidence="13">The sequence shown here is derived from an EMBL/GenBank/DDBJ whole genome shotgun (WGS) entry which is preliminary data.</text>
</comment>
<dbReference type="RefSeq" id="WP_063218491.1">
    <property type="nucleotide sequence ID" value="NZ_MUAJ01000016.1"/>
</dbReference>
<dbReference type="Gene3D" id="3.40.640.10">
    <property type="entry name" value="Type I PLP-dependent aspartate aminotransferase-like (Major domain)"/>
    <property type="match status" value="1"/>
</dbReference>
<accession>A0A1S9TMV8</accession>
<dbReference type="AlphaFoldDB" id="A0A1S9TMV8"/>
<dbReference type="InterPro" id="IPR015424">
    <property type="entry name" value="PyrdxlP-dep_Trfase"/>
</dbReference>
<feature type="modified residue" description="N6-(pyridoxal phosphate)lysine" evidence="11">
    <location>
        <position position="207"/>
    </location>
</feature>
<proteinExistence type="inferred from homology"/>
<dbReference type="GO" id="GO:0018826">
    <property type="term" value="F:methionine gamma-lyase activity"/>
    <property type="evidence" value="ECO:0007669"/>
    <property type="project" value="UniProtKB-EC"/>
</dbReference>
<gene>
    <name evidence="13" type="ORF">BW897_17845</name>
</gene>
<dbReference type="InterPro" id="IPR000277">
    <property type="entry name" value="Cys/Met-Metab_PyrdxlP-dep_enz"/>
</dbReference>
<dbReference type="Pfam" id="PF01053">
    <property type="entry name" value="Cys_Met_Meta_PP"/>
    <property type="match status" value="1"/>
</dbReference>
<dbReference type="EC" id="4.4.1.2" evidence="7"/>
<dbReference type="GO" id="GO:0030170">
    <property type="term" value="F:pyridoxal phosphate binding"/>
    <property type="evidence" value="ECO:0007669"/>
    <property type="project" value="InterPro"/>
</dbReference>
<evidence type="ECO:0000256" key="12">
    <source>
        <dbReference type="RuleBase" id="RU362118"/>
    </source>
</evidence>
<evidence type="ECO:0000256" key="9">
    <source>
        <dbReference type="ARBA" id="ARBA00048780"/>
    </source>
</evidence>
<dbReference type="Proteomes" id="UP000190906">
    <property type="component" value="Unassembled WGS sequence"/>
</dbReference>
<dbReference type="InterPro" id="IPR015421">
    <property type="entry name" value="PyrdxlP-dep_Trfase_major"/>
</dbReference>
<dbReference type="PIRSF" id="PIRSF001434">
    <property type="entry name" value="CGS"/>
    <property type="match status" value="1"/>
</dbReference>
<evidence type="ECO:0000256" key="7">
    <source>
        <dbReference type="ARBA" id="ARBA00047175"/>
    </source>
</evidence>
<dbReference type="Gene3D" id="3.90.1150.10">
    <property type="entry name" value="Aspartate Aminotransferase, domain 1"/>
    <property type="match status" value="1"/>
</dbReference>
<evidence type="ECO:0000256" key="2">
    <source>
        <dbReference type="ARBA" id="ARBA00008667"/>
    </source>
</evidence>
<evidence type="ECO:0000256" key="11">
    <source>
        <dbReference type="PIRSR" id="PIRSR001434-2"/>
    </source>
</evidence>
<dbReference type="InterPro" id="IPR015422">
    <property type="entry name" value="PyrdxlP-dep_Trfase_small"/>
</dbReference>
<dbReference type="EMBL" id="MUAJ01000016">
    <property type="protein sequence ID" value="OOR11333.1"/>
    <property type="molecule type" value="Genomic_DNA"/>
</dbReference>
<dbReference type="InterPro" id="IPR006237">
    <property type="entry name" value="L-Met_gamma_lys"/>
</dbReference>
<reference evidence="13 14" key="1">
    <citation type="submission" date="2017-01" db="EMBL/GenBank/DDBJ databases">
        <title>Bacillus cereus isolates.</title>
        <authorList>
            <person name="Beno S.M."/>
        </authorList>
    </citation>
    <scope>NUCLEOTIDE SEQUENCE [LARGE SCALE GENOMIC DNA]</scope>
    <source>
        <strain evidence="13 14">FSL H8-0485</strain>
    </source>
</reference>
<evidence type="ECO:0000256" key="4">
    <source>
        <dbReference type="ARBA" id="ARBA00019040"/>
    </source>
</evidence>
<evidence type="ECO:0000313" key="14">
    <source>
        <dbReference type="Proteomes" id="UP000190906"/>
    </source>
</evidence>
<organism evidence="13 14">
    <name type="scientific">Bacillus cereus</name>
    <dbReference type="NCBI Taxonomy" id="1396"/>
    <lineage>
        <taxon>Bacteria</taxon>
        <taxon>Bacillati</taxon>
        <taxon>Bacillota</taxon>
        <taxon>Bacilli</taxon>
        <taxon>Bacillales</taxon>
        <taxon>Bacillaceae</taxon>
        <taxon>Bacillus</taxon>
        <taxon>Bacillus cereus group</taxon>
    </lineage>
</organism>
<dbReference type="FunFam" id="3.40.640.10:FF:000046">
    <property type="entry name" value="Cystathionine gamma-lyase"/>
    <property type="match status" value="1"/>
</dbReference>
<comment type="cofactor">
    <cofactor evidence="1 12">
        <name>pyridoxal 5'-phosphate</name>
        <dbReference type="ChEBI" id="CHEBI:597326"/>
    </cofactor>
</comment>
<dbReference type="GO" id="GO:0047982">
    <property type="term" value="F:homocysteine desulfhydrase activity"/>
    <property type="evidence" value="ECO:0007669"/>
    <property type="project" value="UniProtKB-EC"/>
</dbReference>
<dbReference type="PANTHER" id="PTHR11808">
    <property type="entry name" value="TRANS-SULFURATION ENZYME FAMILY MEMBER"/>
    <property type="match status" value="1"/>
</dbReference>
<dbReference type="SUPFAM" id="SSF53383">
    <property type="entry name" value="PLP-dependent transferases"/>
    <property type="match status" value="1"/>
</dbReference>
<dbReference type="NCBIfam" id="TIGR01328">
    <property type="entry name" value="met_gam_lyase"/>
    <property type="match status" value="1"/>
</dbReference>
<dbReference type="GO" id="GO:0005737">
    <property type="term" value="C:cytoplasm"/>
    <property type="evidence" value="ECO:0007669"/>
    <property type="project" value="TreeGrafter"/>
</dbReference>
<dbReference type="EC" id="4.4.1.11" evidence="3"/>
<comment type="similarity">
    <text evidence="2">Belongs to the trans-sulfuration enzymes family. L-methionine gamma-lyase subfamily.</text>
</comment>
<dbReference type="PANTHER" id="PTHR11808:SF80">
    <property type="entry name" value="CYSTATHIONINE GAMMA-LYASE"/>
    <property type="match status" value="1"/>
</dbReference>
<comment type="catalytic activity">
    <reaction evidence="9">
        <text>L-homocysteine + H2O = 2-oxobutanoate + hydrogen sulfide + NH4(+) + H(+)</text>
        <dbReference type="Rhea" id="RHEA:14501"/>
        <dbReference type="ChEBI" id="CHEBI:15377"/>
        <dbReference type="ChEBI" id="CHEBI:15378"/>
        <dbReference type="ChEBI" id="CHEBI:16763"/>
        <dbReference type="ChEBI" id="CHEBI:28938"/>
        <dbReference type="ChEBI" id="CHEBI:29919"/>
        <dbReference type="ChEBI" id="CHEBI:58199"/>
        <dbReference type="EC" id="4.4.1.2"/>
    </reaction>
    <physiologicalReaction direction="left-to-right" evidence="9">
        <dbReference type="Rhea" id="RHEA:14502"/>
    </physiologicalReaction>
</comment>
<comment type="catalytic activity">
    <reaction evidence="10">
        <text>L-methionine + H2O = methanethiol + 2-oxobutanoate + NH4(+)</text>
        <dbReference type="Rhea" id="RHEA:23800"/>
        <dbReference type="ChEBI" id="CHEBI:15377"/>
        <dbReference type="ChEBI" id="CHEBI:16007"/>
        <dbReference type="ChEBI" id="CHEBI:16763"/>
        <dbReference type="ChEBI" id="CHEBI:28938"/>
        <dbReference type="ChEBI" id="CHEBI:57844"/>
        <dbReference type="EC" id="4.4.1.11"/>
    </reaction>
    <physiologicalReaction direction="left-to-right" evidence="10">
        <dbReference type="Rhea" id="RHEA:23801"/>
    </physiologicalReaction>
</comment>